<name>A0A438DVW1_VITVI</name>
<feature type="region of interest" description="Disordered" evidence="1">
    <location>
        <begin position="77"/>
        <end position="105"/>
    </location>
</feature>
<evidence type="ECO:0000256" key="2">
    <source>
        <dbReference type="SAM" id="Phobius"/>
    </source>
</evidence>
<sequence length="224" mass="24634">MPNENNSELWPQNPRQNFTTVTTWRGNSFIVYTPMALNLISTSISLHPSPSPPSPSPFLIPKHRLFKLCSSSSCFRTSAQSGGTEGRGVTQEDPPLPAALSESPSSARSQLDLLEQLTSTTPSLEGGYESDGMSRNLTIRDQLAQLVGERDDDFIIPLGKNLKKVSPKFLTISQKRNIKRQAYLNEVSQRNDSVFFATIGAFVILPPIIILGIAIITGYVQLFP</sequence>
<protein>
    <submittedName>
        <fullName evidence="3">Uncharacterized protein</fullName>
    </submittedName>
</protein>
<keyword evidence="2" id="KW-0472">Membrane</keyword>
<organism evidence="3 4">
    <name type="scientific">Vitis vinifera</name>
    <name type="common">Grape</name>
    <dbReference type="NCBI Taxonomy" id="29760"/>
    <lineage>
        <taxon>Eukaryota</taxon>
        <taxon>Viridiplantae</taxon>
        <taxon>Streptophyta</taxon>
        <taxon>Embryophyta</taxon>
        <taxon>Tracheophyta</taxon>
        <taxon>Spermatophyta</taxon>
        <taxon>Magnoliopsida</taxon>
        <taxon>eudicotyledons</taxon>
        <taxon>Gunneridae</taxon>
        <taxon>Pentapetalae</taxon>
        <taxon>rosids</taxon>
        <taxon>Vitales</taxon>
        <taxon>Vitaceae</taxon>
        <taxon>Viteae</taxon>
        <taxon>Vitis</taxon>
    </lineage>
</organism>
<dbReference type="Proteomes" id="UP000288805">
    <property type="component" value="Unassembled WGS sequence"/>
</dbReference>
<feature type="transmembrane region" description="Helical" evidence="2">
    <location>
        <begin position="194"/>
        <end position="220"/>
    </location>
</feature>
<reference evidence="3 4" key="1">
    <citation type="journal article" date="2018" name="PLoS Genet.">
        <title>Population sequencing reveals clonal diversity and ancestral inbreeding in the grapevine cultivar Chardonnay.</title>
        <authorList>
            <person name="Roach M.J."/>
            <person name="Johnson D.L."/>
            <person name="Bohlmann J."/>
            <person name="van Vuuren H.J."/>
            <person name="Jones S.J."/>
            <person name="Pretorius I.S."/>
            <person name="Schmidt S.A."/>
            <person name="Borneman A.R."/>
        </authorList>
    </citation>
    <scope>NUCLEOTIDE SEQUENCE [LARGE SCALE GENOMIC DNA]</scope>
    <source>
        <strain evidence="4">cv. Chardonnay</strain>
        <tissue evidence="3">Leaf</tissue>
    </source>
</reference>
<proteinExistence type="predicted"/>
<evidence type="ECO:0000256" key="1">
    <source>
        <dbReference type="SAM" id="MobiDB-lite"/>
    </source>
</evidence>
<keyword evidence="2" id="KW-1133">Transmembrane helix</keyword>
<evidence type="ECO:0000313" key="3">
    <source>
        <dbReference type="EMBL" id="RVW39550.1"/>
    </source>
</evidence>
<dbReference type="PANTHER" id="PTHR36742">
    <property type="entry name" value="MYOSIN-G HEAVY CHAIN-LIKE PROTEIN"/>
    <property type="match status" value="1"/>
</dbReference>
<gene>
    <name evidence="3" type="ORF">CK203_104860</name>
</gene>
<accession>A0A438DVW1</accession>
<keyword evidence="2" id="KW-0812">Transmembrane</keyword>
<comment type="caution">
    <text evidence="3">The sequence shown here is derived from an EMBL/GenBank/DDBJ whole genome shotgun (WGS) entry which is preliminary data.</text>
</comment>
<dbReference type="PANTHER" id="PTHR36742:SF1">
    <property type="entry name" value="MYOSIN-G HEAVY CHAIN-LIKE PROTEIN"/>
    <property type="match status" value="1"/>
</dbReference>
<evidence type="ECO:0000313" key="4">
    <source>
        <dbReference type="Proteomes" id="UP000288805"/>
    </source>
</evidence>
<dbReference type="EMBL" id="QGNW01001479">
    <property type="protein sequence ID" value="RVW39550.1"/>
    <property type="molecule type" value="Genomic_DNA"/>
</dbReference>
<dbReference type="AlphaFoldDB" id="A0A438DVW1"/>